<dbReference type="SUPFAM" id="SSF56349">
    <property type="entry name" value="DNA breaking-rejoining enzymes"/>
    <property type="match status" value="1"/>
</dbReference>
<keyword evidence="2" id="KW-1185">Reference proteome</keyword>
<proteinExistence type="predicted"/>
<evidence type="ECO:0008006" key="3">
    <source>
        <dbReference type="Google" id="ProtNLM"/>
    </source>
</evidence>
<evidence type="ECO:0000313" key="1">
    <source>
        <dbReference type="EMBL" id="RQN09080.1"/>
    </source>
</evidence>
<gene>
    <name evidence="1" type="ORF">EHW97_05160</name>
</gene>
<dbReference type="RefSeq" id="WP_124236086.1">
    <property type="nucleotide sequence ID" value="NZ_JBHUFI010000028.1"/>
</dbReference>
<dbReference type="InterPro" id="IPR011010">
    <property type="entry name" value="DNA_brk_join_enz"/>
</dbReference>
<organism evidence="1 2">
    <name type="scientific">Aeromicrobium camelliae</name>
    <dbReference type="NCBI Taxonomy" id="1538144"/>
    <lineage>
        <taxon>Bacteria</taxon>
        <taxon>Bacillati</taxon>
        <taxon>Actinomycetota</taxon>
        <taxon>Actinomycetes</taxon>
        <taxon>Propionibacteriales</taxon>
        <taxon>Nocardioidaceae</taxon>
        <taxon>Aeromicrobium</taxon>
    </lineage>
</organism>
<dbReference type="AlphaFoldDB" id="A0A3N6WP60"/>
<sequence>MDAHEAIEVYQPRSIAPEQWALIRPTVLAWVRRTLPCSASAAVQRMRITGNYVIWSLGRDLPLDAEVILTEDRIEGYFQSVAVTAAAKGTYRSHLRTVARANTRRAVWTPTPQPMRRTDLRDPYTGEEISTFFRLVDVQPTPRRRRVLDALLHLGLGMGLSAGEMHSLRVADFTRTDDLVLVHLADRIVPALQGYADGVWRVVNATEGERIFGDHLGAHRRFYRLVESLEIPAYAPSLRTQRLRTTWLVSVLGLRELTLAEFRKVSGLNSGRALDDLVRYLPVDSENYLRRAAGR</sequence>
<dbReference type="Proteomes" id="UP000275225">
    <property type="component" value="Unassembled WGS sequence"/>
</dbReference>
<dbReference type="EMBL" id="RQJX01000004">
    <property type="protein sequence ID" value="RQN09080.1"/>
    <property type="molecule type" value="Genomic_DNA"/>
</dbReference>
<accession>A0A3N6WP60</accession>
<reference evidence="1 2" key="1">
    <citation type="submission" date="2018-11" db="EMBL/GenBank/DDBJ databases">
        <authorList>
            <person name="Li F."/>
        </authorList>
    </citation>
    <scope>NUCLEOTIDE SEQUENCE [LARGE SCALE GENOMIC DNA]</scope>
    <source>
        <strain evidence="1 2">YS17T</strain>
    </source>
</reference>
<dbReference type="OrthoDB" id="5189518at2"/>
<name>A0A3N6WP60_9ACTN</name>
<dbReference type="GO" id="GO:0003677">
    <property type="term" value="F:DNA binding"/>
    <property type="evidence" value="ECO:0007669"/>
    <property type="project" value="InterPro"/>
</dbReference>
<protein>
    <recommendedName>
        <fullName evidence="3">Site-specific integrase</fullName>
    </recommendedName>
</protein>
<evidence type="ECO:0000313" key="2">
    <source>
        <dbReference type="Proteomes" id="UP000275225"/>
    </source>
</evidence>
<comment type="caution">
    <text evidence="1">The sequence shown here is derived from an EMBL/GenBank/DDBJ whole genome shotgun (WGS) entry which is preliminary data.</text>
</comment>